<organism evidence="1 2">
    <name type="scientific">Stentor coeruleus</name>
    <dbReference type="NCBI Taxonomy" id="5963"/>
    <lineage>
        <taxon>Eukaryota</taxon>
        <taxon>Sar</taxon>
        <taxon>Alveolata</taxon>
        <taxon>Ciliophora</taxon>
        <taxon>Postciliodesmatophora</taxon>
        <taxon>Heterotrichea</taxon>
        <taxon>Heterotrichida</taxon>
        <taxon>Stentoridae</taxon>
        <taxon>Stentor</taxon>
    </lineage>
</organism>
<accession>A0A1R2BLL0</accession>
<dbReference type="AlphaFoldDB" id="A0A1R2BLL0"/>
<proteinExistence type="predicted"/>
<name>A0A1R2BLL0_9CILI</name>
<gene>
    <name evidence="1" type="ORF">SteCoe_22702</name>
</gene>
<reference evidence="1 2" key="1">
    <citation type="submission" date="2016-11" db="EMBL/GenBank/DDBJ databases">
        <title>The macronuclear genome of Stentor coeruleus: a giant cell with tiny introns.</title>
        <authorList>
            <person name="Slabodnick M."/>
            <person name="Ruby J.G."/>
            <person name="Reiff S.B."/>
            <person name="Swart E.C."/>
            <person name="Gosai S."/>
            <person name="Prabakaran S."/>
            <person name="Witkowska E."/>
            <person name="Larue G.E."/>
            <person name="Fisher S."/>
            <person name="Freeman R.M."/>
            <person name="Gunawardena J."/>
            <person name="Chu W."/>
            <person name="Stover N.A."/>
            <person name="Gregory B.D."/>
            <person name="Nowacki M."/>
            <person name="Derisi J."/>
            <person name="Roy S.W."/>
            <person name="Marshall W.F."/>
            <person name="Sood P."/>
        </authorList>
    </citation>
    <scope>NUCLEOTIDE SEQUENCE [LARGE SCALE GENOMIC DNA]</scope>
    <source>
        <strain evidence="1">WM001</strain>
    </source>
</reference>
<evidence type="ECO:0008006" key="3">
    <source>
        <dbReference type="Google" id="ProtNLM"/>
    </source>
</evidence>
<protein>
    <recommendedName>
        <fullName evidence="3">F-box domain-containing protein</fullName>
    </recommendedName>
</protein>
<comment type="caution">
    <text evidence="1">The sequence shown here is derived from an EMBL/GenBank/DDBJ whole genome shotgun (WGS) entry which is preliminary data.</text>
</comment>
<dbReference type="EMBL" id="MPUH01000563">
    <property type="protein sequence ID" value="OMJ77662.1"/>
    <property type="molecule type" value="Genomic_DNA"/>
</dbReference>
<dbReference type="Proteomes" id="UP000187209">
    <property type="component" value="Unassembled WGS sequence"/>
</dbReference>
<evidence type="ECO:0000313" key="2">
    <source>
        <dbReference type="Proteomes" id="UP000187209"/>
    </source>
</evidence>
<keyword evidence="2" id="KW-1185">Reference proteome</keyword>
<sequence>MFDYQYGKSTAKYKEKLKDMLPRLEILMNHQSKGLSLAFEFLHGLEIFSLASVSKKFYSATWNTSLWRELSKQLSNEKLDFLYTLANRRFDDFVEKFKNQPIIAQCSGTIKWRIVYITLLYKFCMKCETSENRLRFLPILQRTLCFKCARNPEFSMISLENAQSEFGVKKDDIELYQLDGLRVPHTHESGKHMFVYYTKDILSLVRMDPEKKKNIKLRTNIEEKRRTEIVYYMQKEGIDHDFINKYLNIEGTLPHNYMLGRSRQSAHKIAQSMFKIYKNEKEKPLKTLENPDENLDEPKKKVKLSEDEKLQRKLELIERLTLMGINTDDINFEEKKGLIYMYITGRLSRDLGYVAGAIWKQYKPVFTGVSGKTTQRIKDL</sequence>
<evidence type="ECO:0000313" key="1">
    <source>
        <dbReference type="EMBL" id="OMJ77662.1"/>
    </source>
</evidence>